<evidence type="ECO:0000313" key="4">
    <source>
        <dbReference type="Proteomes" id="UP000254467"/>
    </source>
</evidence>
<protein>
    <submittedName>
        <fullName evidence="3">Uncharacterized conserved protein</fullName>
    </submittedName>
</protein>
<keyword evidence="4" id="KW-1185">Reference proteome</keyword>
<name>A0A376CMM2_9CORY</name>
<dbReference type="Proteomes" id="UP000254467">
    <property type="component" value="Unassembled WGS sequence"/>
</dbReference>
<dbReference type="RefSeq" id="WP_018581541.1">
    <property type="nucleotide sequence ID" value="NZ_LDYD01000005.1"/>
</dbReference>
<dbReference type="Gene3D" id="2.40.128.110">
    <property type="entry name" value="Lipid/polyisoprenoid-binding, YceI-like"/>
    <property type="match status" value="1"/>
</dbReference>
<gene>
    <name evidence="3" type="primary">yceI</name>
    <name evidence="3" type="ORF">NCTC11862_01330</name>
</gene>
<accession>A0A376CMM2</accession>
<dbReference type="PANTHER" id="PTHR34406">
    <property type="entry name" value="PROTEIN YCEI"/>
    <property type="match status" value="1"/>
</dbReference>
<proteinExistence type="inferred from homology"/>
<dbReference type="SMART" id="SM00867">
    <property type="entry name" value="YceI"/>
    <property type="match status" value="1"/>
</dbReference>
<comment type="similarity">
    <text evidence="1">Belongs to the UPF0312 family.</text>
</comment>
<feature type="domain" description="Lipid/polyisoprenoid-binding YceI-like" evidence="2">
    <location>
        <begin position="6"/>
        <end position="175"/>
    </location>
</feature>
<dbReference type="EMBL" id="UFXQ01000001">
    <property type="protein sequence ID" value="STC69535.1"/>
    <property type="molecule type" value="Genomic_DNA"/>
</dbReference>
<dbReference type="Pfam" id="PF04264">
    <property type="entry name" value="YceI"/>
    <property type="match status" value="1"/>
</dbReference>
<evidence type="ECO:0000256" key="1">
    <source>
        <dbReference type="ARBA" id="ARBA00008812"/>
    </source>
</evidence>
<sequence length="178" mass="19920">MSITGSYFLDPDHTNLGFIARHAMISRVQGTFEEWKTSLLIDEETPANSRVFATVNSASLSTRQPRRDAHLRSSDFLDVRAYPEMTFVSTDVQFQGSDTVYLTGDMTIKDVTRPVTFHVNVTGTERDHLGDMRVGFQAIAMINRADFGIKWNTVLDSGNVLISEEIEINIDGSALKQD</sequence>
<evidence type="ECO:0000313" key="3">
    <source>
        <dbReference type="EMBL" id="STC69535.1"/>
    </source>
</evidence>
<dbReference type="OrthoDB" id="9811006at2"/>
<dbReference type="InterPro" id="IPR036761">
    <property type="entry name" value="TTHA0802/YceI-like_sf"/>
</dbReference>
<organism evidence="3 4">
    <name type="scientific">Corynebacterium pilosum</name>
    <dbReference type="NCBI Taxonomy" id="35756"/>
    <lineage>
        <taxon>Bacteria</taxon>
        <taxon>Bacillati</taxon>
        <taxon>Actinomycetota</taxon>
        <taxon>Actinomycetes</taxon>
        <taxon>Mycobacteriales</taxon>
        <taxon>Corynebacteriaceae</taxon>
        <taxon>Corynebacterium</taxon>
    </lineage>
</organism>
<dbReference type="SUPFAM" id="SSF101874">
    <property type="entry name" value="YceI-like"/>
    <property type="match status" value="1"/>
</dbReference>
<reference evidence="3 4" key="1">
    <citation type="submission" date="2018-06" db="EMBL/GenBank/DDBJ databases">
        <authorList>
            <consortium name="Pathogen Informatics"/>
            <person name="Doyle S."/>
        </authorList>
    </citation>
    <scope>NUCLEOTIDE SEQUENCE [LARGE SCALE GENOMIC DNA]</scope>
    <source>
        <strain evidence="3 4">NCTC11862</strain>
    </source>
</reference>
<dbReference type="PANTHER" id="PTHR34406:SF1">
    <property type="entry name" value="PROTEIN YCEI"/>
    <property type="match status" value="1"/>
</dbReference>
<evidence type="ECO:0000259" key="2">
    <source>
        <dbReference type="SMART" id="SM00867"/>
    </source>
</evidence>
<dbReference type="InterPro" id="IPR007372">
    <property type="entry name" value="Lipid/polyisoprenoid-bd_YceI"/>
</dbReference>
<dbReference type="AlphaFoldDB" id="A0A376CMM2"/>